<dbReference type="GeneID" id="41072144"/>
<feature type="transmembrane region" description="Helical" evidence="2">
    <location>
        <begin position="180"/>
        <end position="201"/>
    </location>
</feature>
<evidence type="ECO:0000256" key="2">
    <source>
        <dbReference type="SAM" id="Phobius"/>
    </source>
</evidence>
<protein>
    <submittedName>
        <fullName evidence="3">Uncharacterized protein</fullName>
    </submittedName>
</protein>
<feature type="transmembrane region" description="Helical" evidence="2">
    <location>
        <begin position="84"/>
        <end position="102"/>
    </location>
</feature>
<keyword evidence="2" id="KW-0472">Membrane</keyword>
<dbReference type="NCBIfam" id="NF033912">
    <property type="entry name" value="msc"/>
    <property type="match status" value="1"/>
</dbReference>
<dbReference type="AlphaFoldDB" id="A0A0A8HN66"/>
<dbReference type="Proteomes" id="UP000285625">
    <property type="component" value="Unassembled WGS sequence"/>
</dbReference>
<feature type="transmembrane region" description="Helical" evidence="2">
    <location>
        <begin position="279"/>
        <end position="304"/>
    </location>
</feature>
<dbReference type="KEGG" id="shu:SHYC_01500"/>
<feature type="transmembrane region" description="Helical" evidence="2">
    <location>
        <begin position="249"/>
        <end position="267"/>
    </location>
</feature>
<keyword evidence="2" id="KW-0812">Transmembrane</keyword>
<feature type="transmembrane region" description="Helical" evidence="2">
    <location>
        <begin position="18"/>
        <end position="39"/>
    </location>
</feature>
<gene>
    <name evidence="3" type="ORF">BUZ57_05730</name>
</gene>
<feature type="compositionally biased region" description="Basic and acidic residues" evidence="1">
    <location>
        <begin position="354"/>
        <end position="421"/>
    </location>
</feature>
<dbReference type="HOGENOM" id="CLU_035789_0_0_9"/>
<dbReference type="Pfam" id="PF05552">
    <property type="entry name" value="MS_channel_1st_1"/>
    <property type="match status" value="2"/>
</dbReference>
<feature type="transmembrane region" description="Helical" evidence="2">
    <location>
        <begin position="213"/>
        <end position="237"/>
    </location>
</feature>
<evidence type="ECO:0000313" key="3">
    <source>
        <dbReference type="EMBL" id="RIO46111.1"/>
    </source>
</evidence>
<dbReference type="RefSeq" id="WP_082021517.1">
    <property type="nucleotide sequence ID" value="NZ_CP008747.1"/>
</dbReference>
<organism evidence="3 4">
    <name type="scientific">Staphylococcus hyicus</name>
    <dbReference type="NCBI Taxonomy" id="1284"/>
    <lineage>
        <taxon>Bacteria</taxon>
        <taxon>Bacillati</taxon>
        <taxon>Bacillota</taxon>
        <taxon>Bacilli</taxon>
        <taxon>Bacillales</taxon>
        <taxon>Staphylococcaceae</taxon>
        <taxon>Staphylococcus</taxon>
    </lineage>
</organism>
<keyword evidence="2" id="KW-1133">Transmembrane helix</keyword>
<sequence length="421" mass="46948">MNNVWGTFKGAIETIVNFIPNLISAILLLLLAWIIAVVVKNIIVKGLNALGVDKWLERKGLVNNNHAHDGHKGKRSESEGLIRTLGKLAYFLVFLLFLPPVFDALGMKSVSEPIKGMMNSVFEFAPKIIVAIVILVLGLFIAKMLGTLVKNLLASLNVSRFNHYVNFGNNSREGIDIPEAAGWVITTLIGLFFVVQALTTVNLEILNGIGKAIIGYLPLVISGIIILGLGLIGGNILAKLVRRATGHTLLAQVVKYLLIIVAVFMTLDQLNFAQSIVNVAFLLILGAVAVAFAIAFGIGGRGFAEKQLNSLSNRIEEDKRNPDYGNYDDGLFGSKSKQANHAQGNHQDNYDYTNHNHSDFDQTHVDHSHSHDQFEHSEFDADQREIERREAEQKSSYVKDEDIEERREQRRERRRDPRDRY</sequence>
<feature type="compositionally biased region" description="Polar residues" evidence="1">
    <location>
        <begin position="335"/>
        <end position="353"/>
    </location>
</feature>
<evidence type="ECO:0000313" key="4">
    <source>
        <dbReference type="Proteomes" id="UP000285625"/>
    </source>
</evidence>
<feature type="region of interest" description="Disordered" evidence="1">
    <location>
        <begin position="317"/>
        <end position="421"/>
    </location>
</feature>
<feature type="transmembrane region" description="Helical" evidence="2">
    <location>
        <begin position="122"/>
        <end position="142"/>
    </location>
</feature>
<evidence type="ECO:0000256" key="1">
    <source>
        <dbReference type="SAM" id="MobiDB-lite"/>
    </source>
</evidence>
<dbReference type="EMBL" id="QXVO01000013">
    <property type="protein sequence ID" value="RIO46111.1"/>
    <property type="molecule type" value="Genomic_DNA"/>
</dbReference>
<comment type="caution">
    <text evidence="3">The sequence shown here is derived from an EMBL/GenBank/DDBJ whole genome shotgun (WGS) entry which is preliminary data.</text>
</comment>
<proteinExistence type="predicted"/>
<dbReference type="InterPro" id="IPR008910">
    <property type="entry name" value="MSC_TM_helix"/>
</dbReference>
<dbReference type="STRING" id="1284.SHYC_01500"/>
<name>A0A0A8HN66_STAHY</name>
<reference evidence="3 4" key="1">
    <citation type="journal article" date="2016" name="Front. Microbiol.">
        <title>Comprehensive Phylogenetic Analysis of Bovine Non-aureus Staphylococci Species Based on Whole-Genome Sequencing.</title>
        <authorList>
            <person name="Naushad S."/>
            <person name="Barkema H.W."/>
            <person name="Luby C."/>
            <person name="Condas L.A."/>
            <person name="Nobrega D.B."/>
            <person name="Carson D.A."/>
            <person name="De Buck J."/>
        </authorList>
    </citation>
    <scope>NUCLEOTIDE SEQUENCE [LARGE SCALE GENOMIC DNA]</scope>
    <source>
        <strain evidence="3 4">SNUC 5959</strain>
    </source>
</reference>
<accession>A0A0A8HN66</accession>